<evidence type="ECO:0000259" key="6">
    <source>
        <dbReference type="PROSITE" id="PS50835"/>
    </source>
</evidence>
<dbReference type="PROSITE" id="PS50092">
    <property type="entry name" value="TSP1"/>
    <property type="match status" value="3"/>
</dbReference>
<keyword evidence="2" id="KW-0964">Secreted</keyword>
<protein>
    <recommendedName>
        <fullName evidence="10">ADAMTS-like protein 1</fullName>
    </recommendedName>
</protein>
<accession>A0A8S3ZUN9</accession>
<keyword evidence="3" id="KW-0732">Signal</keyword>
<dbReference type="PROSITE" id="PS50900">
    <property type="entry name" value="PLAC"/>
    <property type="match status" value="1"/>
</dbReference>
<feature type="compositionally biased region" description="Polar residues" evidence="5">
    <location>
        <begin position="254"/>
        <end position="273"/>
    </location>
</feature>
<dbReference type="SUPFAM" id="SSF48726">
    <property type="entry name" value="Immunoglobulin"/>
    <property type="match status" value="1"/>
</dbReference>
<dbReference type="OrthoDB" id="5948003at2759"/>
<feature type="region of interest" description="Disordered" evidence="5">
    <location>
        <begin position="253"/>
        <end position="287"/>
    </location>
</feature>
<comment type="caution">
    <text evidence="8">The sequence shown here is derived from an EMBL/GenBank/DDBJ whole genome shotgun (WGS) entry which is preliminary data.</text>
</comment>
<gene>
    <name evidence="8" type="ORF">CUNI_LOCUS18855</name>
</gene>
<feature type="non-terminal residue" evidence="8">
    <location>
        <position position="1"/>
    </location>
</feature>
<dbReference type="SMART" id="SM00209">
    <property type="entry name" value="TSP1"/>
    <property type="match status" value="4"/>
</dbReference>
<evidence type="ECO:0008006" key="10">
    <source>
        <dbReference type="Google" id="ProtNLM"/>
    </source>
</evidence>
<proteinExistence type="predicted"/>
<dbReference type="GO" id="GO:0030198">
    <property type="term" value="P:extracellular matrix organization"/>
    <property type="evidence" value="ECO:0007669"/>
    <property type="project" value="TreeGrafter"/>
</dbReference>
<dbReference type="PANTHER" id="PTHR13723:SF281">
    <property type="entry name" value="PAPILIN"/>
    <property type="match status" value="1"/>
</dbReference>
<dbReference type="InterPro" id="IPR000884">
    <property type="entry name" value="TSP1_rpt"/>
</dbReference>
<dbReference type="InterPro" id="IPR036383">
    <property type="entry name" value="TSP1_rpt_sf"/>
</dbReference>
<feature type="domain" description="Ig-like" evidence="6">
    <location>
        <begin position="128"/>
        <end position="224"/>
    </location>
</feature>
<dbReference type="InterPro" id="IPR007110">
    <property type="entry name" value="Ig-like_dom"/>
</dbReference>
<dbReference type="Gene3D" id="2.60.40.10">
    <property type="entry name" value="Immunoglobulins"/>
    <property type="match status" value="1"/>
</dbReference>
<dbReference type="SMART" id="SM00408">
    <property type="entry name" value="IGc2"/>
    <property type="match status" value="1"/>
</dbReference>
<dbReference type="GO" id="GO:0004222">
    <property type="term" value="F:metalloendopeptidase activity"/>
    <property type="evidence" value="ECO:0007669"/>
    <property type="project" value="TreeGrafter"/>
</dbReference>
<evidence type="ECO:0000256" key="4">
    <source>
        <dbReference type="ARBA" id="ARBA00022737"/>
    </source>
</evidence>
<dbReference type="InterPro" id="IPR013783">
    <property type="entry name" value="Ig-like_fold"/>
</dbReference>
<dbReference type="GO" id="GO:0031012">
    <property type="term" value="C:extracellular matrix"/>
    <property type="evidence" value="ECO:0007669"/>
    <property type="project" value="TreeGrafter"/>
</dbReference>
<evidence type="ECO:0000256" key="2">
    <source>
        <dbReference type="ARBA" id="ARBA00022525"/>
    </source>
</evidence>
<keyword evidence="9" id="KW-1185">Reference proteome</keyword>
<dbReference type="Proteomes" id="UP000678393">
    <property type="component" value="Unassembled WGS sequence"/>
</dbReference>
<dbReference type="AlphaFoldDB" id="A0A8S3ZUN9"/>
<dbReference type="SUPFAM" id="SSF82895">
    <property type="entry name" value="TSP-1 type 1 repeat"/>
    <property type="match status" value="4"/>
</dbReference>
<dbReference type="InterPro" id="IPR003598">
    <property type="entry name" value="Ig_sub2"/>
</dbReference>
<dbReference type="GO" id="GO:0006508">
    <property type="term" value="P:proteolysis"/>
    <property type="evidence" value="ECO:0007669"/>
    <property type="project" value="TreeGrafter"/>
</dbReference>
<evidence type="ECO:0000256" key="1">
    <source>
        <dbReference type="ARBA" id="ARBA00004613"/>
    </source>
</evidence>
<dbReference type="InterPro" id="IPR036179">
    <property type="entry name" value="Ig-like_dom_sf"/>
</dbReference>
<sequence length="461" mass="51692">RWAVSEFSPCSAECGSGSQERTVQCVRSERWDDVTKEVEVEDHLCSLPMPDETRSCNTHMCTGYWAKGEWSECSKTCGAGIQTREVKCESSLWQQKRVQIAPAQCPGTKPESSRQCHVTDCIDSSQLPSIVSENYTLIQLHKAKKIKVNIGGQVNLFPGQTVIVRCPVRKYDKHLVYWSRGYKLVKFMGRVRFTSKGLHIDEANPSEDAGVYTCFAGDLSATVTVGFIDEDDGMTKVYKRWIKKSKEEYKLNNAKHSNNGHYSDNVLSPSSSLGADEQRQQRDQSRNSSNVLMYVVQDWTPCNATCQSVGYQERNVTCSHVTPKFVKIVANSECQNAGLKNPDVIRECKTTETSCAVWRTGPWSQCRPSCGQVGYKSRILSCVWQSSGEPAGPRCDLASQPEAIKPCQTRPCPLECTDSSRYCSLTKMLKLCRYHNFKAQCCQTCNAHPKVPVYNFSPVIV</sequence>
<dbReference type="EMBL" id="CAJHNH020006090">
    <property type="protein sequence ID" value="CAG5133297.1"/>
    <property type="molecule type" value="Genomic_DNA"/>
</dbReference>
<dbReference type="InterPro" id="IPR010909">
    <property type="entry name" value="PLAC"/>
</dbReference>
<evidence type="ECO:0000313" key="9">
    <source>
        <dbReference type="Proteomes" id="UP000678393"/>
    </source>
</evidence>
<feature type="domain" description="PLAC" evidence="7">
    <location>
        <begin position="412"/>
        <end position="449"/>
    </location>
</feature>
<evidence type="ECO:0000259" key="7">
    <source>
        <dbReference type="PROSITE" id="PS50900"/>
    </source>
</evidence>
<reference evidence="8" key="1">
    <citation type="submission" date="2021-04" db="EMBL/GenBank/DDBJ databases">
        <authorList>
            <consortium name="Molecular Ecology Group"/>
        </authorList>
    </citation>
    <scope>NUCLEOTIDE SEQUENCE</scope>
</reference>
<evidence type="ECO:0000256" key="3">
    <source>
        <dbReference type="ARBA" id="ARBA00022729"/>
    </source>
</evidence>
<dbReference type="GO" id="GO:0005576">
    <property type="term" value="C:extracellular region"/>
    <property type="evidence" value="ECO:0007669"/>
    <property type="project" value="UniProtKB-SubCell"/>
</dbReference>
<dbReference type="Gene3D" id="2.20.100.10">
    <property type="entry name" value="Thrombospondin type-1 (TSP1) repeat"/>
    <property type="match status" value="4"/>
</dbReference>
<name>A0A8S3ZUN9_9EUPU</name>
<organism evidence="8 9">
    <name type="scientific">Candidula unifasciata</name>
    <dbReference type="NCBI Taxonomy" id="100452"/>
    <lineage>
        <taxon>Eukaryota</taxon>
        <taxon>Metazoa</taxon>
        <taxon>Spiralia</taxon>
        <taxon>Lophotrochozoa</taxon>
        <taxon>Mollusca</taxon>
        <taxon>Gastropoda</taxon>
        <taxon>Heterobranchia</taxon>
        <taxon>Euthyneura</taxon>
        <taxon>Panpulmonata</taxon>
        <taxon>Eupulmonata</taxon>
        <taxon>Stylommatophora</taxon>
        <taxon>Helicina</taxon>
        <taxon>Helicoidea</taxon>
        <taxon>Geomitridae</taxon>
        <taxon>Candidula</taxon>
    </lineage>
</organism>
<dbReference type="InterPro" id="IPR050439">
    <property type="entry name" value="ADAMTS_ADAMTS-like"/>
</dbReference>
<comment type="subcellular location">
    <subcellularLocation>
        <location evidence="1">Secreted</location>
    </subcellularLocation>
</comment>
<dbReference type="PANTHER" id="PTHR13723">
    <property type="entry name" value="ADAMTS A DISINTEGRIN AND METALLOPROTEASE WITH THROMBOSPONDIN MOTIFS PROTEASE"/>
    <property type="match status" value="1"/>
</dbReference>
<feature type="compositionally biased region" description="Basic and acidic residues" evidence="5">
    <location>
        <begin position="276"/>
        <end position="285"/>
    </location>
</feature>
<evidence type="ECO:0000313" key="8">
    <source>
        <dbReference type="EMBL" id="CAG5133297.1"/>
    </source>
</evidence>
<dbReference type="PROSITE" id="PS50835">
    <property type="entry name" value="IG_LIKE"/>
    <property type="match status" value="1"/>
</dbReference>
<dbReference type="Pfam" id="PF19030">
    <property type="entry name" value="TSP1_ADAMTS"/>
    <property type="match status" value="4"/>
</dbReference>
<keyword evidence="4" id="KW-0677">Repeat</keyword>
<evidence type="ECO:0000256" key="5">
    <source>
        <dbReference type="SAM" id="MobiDB-lite"/>
    </source>
</evidence>